<feature type="disulfide bond" evidence="6">
    <location>
        <begin position="82"/>
        <end position="91"/>
    </location>
</feature>
<dbReference type="Pfam" id="PF00053">
    <property type="entry name" value="EGF_laminin"/>
    <property type="match status" value="2"/>
</dbReference>
<accession>A0AA88YLD5</accession>
<keyword evidence="2" id="KW-0732">Signal</keyword>
<keyword evidence="8" id="KW-0812">Transmembrane</keyword>
<feature type="region of interest" description="Disordered" evidence="7">
    <location>
        <begin position="247"/>
        <end position="309"/>
    </location>
</feature>
<proteinExistence type="predicted"/>
<dbReference type="Gene3D" id="2.10.25.10">
    <property type="entry name" value="Laminin"/>
    <property type="match status" value="1"/>
</dbReference>
<evidence type="ECO:0000256" key="5">
    <source>
        <dbReference type="ARBA" id="ARBA00023180"/>
    </source>
</evidence>
<feature type="domain" description="EGF-like" evidence="9">
    <location>
        <begin position="1"/>
        <end position="16"/>
    </location>
</feature>
<evidence type="ECO:0000256" key="3">
    <source>
        <dbReference type="ARBA" id="ARBA00022737"/>
    </source>
</evidence>
<dbReference type="InterPro" id="IPR001881">
    <property type="entry name" value="EGF-like_Ca-bd_dom"/>
</dbReference>
<feature type="disulfide bond" evidence="6">
    <location>
        <begin position="6"/>
        <end position="15"/>
    </location>
</feature>
<dbReference type="SMART" id="SM00181">
    <property type="entry name" value="EGF"/>
    <property type="match status" value="4"/>
</dbReference>
<feature type="domain" description="EGF-like" evidence="9">
    <location>
        <begin position="56"/>
        <end position="92"/>
    </location>
</feature>
<dbReference type="CDD" id="cd00055">
    <property type="entry name" value="EGF_Lam"/>
    <property type="match status" value="1"/>
</dbReference>
<keyword evidence="8" id="KW-0472">Membrane</keyword>
<evidence type="ECO:0000256" key="6">
    <source>
        <dbReference type="PROSITE-ProRule" id="PRU00076"/>
    </source>
</evidence>
<reference evidence="10" key="1">
    <citation type="submission" date="2019-08" db="EMBL/GenBank/DDBJ databases">
        <title>The improved chromosome-level genome for the pearl oyster Pinctada fucata martensii using PacBio sequencing and Hi-C.</title>
        <authorList>
            <person name="Zheng Z."/>
        </authorList>
    </citation>
    <scope>NUCLEOTIDE SEQUENCE</scope>
    <source>
        <strain evidence="10">ZZ-2019</strain>
        <tissue evidence="10">Adductor muscle</tissue>
    </source>
</reference>
<evidence type="ECO:0000313" key="11">
    <source>
        <dbReference type="Proteomes" id="UP001186944"/>
    </source>
</evidence>
<dbReference type="FunFam" id="2.10.25.10:FF:000004">
    <property type="entry name" value="Neurogenic locus notch 1"/>
    <property type="match status" value="2"/>
</dbReference>
<dbReference type="PROSITE" id="PS01187">
    <property type="entry name" value="EGF_CA"/>
    <property type="match status" value="2"/>
</dbReference>
<keyword evidence="3" id="KW-0677">Repeat</keyword>
<evidence type="ECO:0000259" key="9">
    <source>
        <dbReference type="PROSITE" id="PS50026"/>
    </source>
</evidence>
<keyword evidence="4 6" id="KW-1015">Disulfide bond</keyword>
<feature type="transmembrane region" description="Helical" evidence="8">
    <location>
        <begin position="193"/>
        <end position="218"/>
    </location>
</feature>
<dbReference type="InterPro" id="IPR000152">
    <property type="entry name" value="EGF-type_Asp/Asn_hydroxyl_site"/>
</dbReference>
<dbReference type="AlphaFoldDB" id="A0AA88YLD5"/>
<dbReference type="InterPro" id="IPR000742">
    <property type="entry name" value="EGF"/>
</dbReference>
<dbReference type="GO" id="GO:0005509">
    <property type="term" value="F:calcium ion binding"/>
    <property type="evidence" value="ECO:0007669"/>
    <property type="project" value="InterPro"/>
</dbReference>
<dbReference type="PROSITE" id="PS00022">
    <property type="entry name" value="EGF_1"/>
    <property type="match status" value="3"/>
</dbReference>
<dbReference type="Pfam" id="PF00008">
    <property type="entry name" value="EGF"/>
    <property type="match status" value="2"/>
</dbReference>
<evidence type="ECO:0000256" key="2">
    <source>
        <dbReference type="ARBA" id="ARBA00022729"/>
    </source>
</evidence>
<dbReference type="PRINTS" id="PR00010">
    <property type="entry name" value="EGFBLOOD"/>
</dbReference>
<sequence length="343" mass="37266">MYTCTCDSGFTGKACETNINECASNPCRNGGSCIDGVNRYTCNCLPGYTGNTCATNINECASNPCRNGGSCIDRVNGYVCNCSAGFVGKRCANKCADGRHGLNCQGQCNCPENAHEVCKKDSGICHCKPGYDGDTCNRTCEAFTYGVLCLGRCRCNRERTLGCDKNNGACQCMQGWEGISCDLPVPEPLSSPVGAVVASLATIIVIIGIVVGILYAVYKRKMFRSKQPTVAVKSDANGEQSIVYQNQDFKLERDGPSGGEPAYANTSGYHMNQSRDRPMLTNQNSEDTYEGYTPQESPYEGLKTEADDNHLYDGLQKKVENKERDSSAYASLRTKINKFNKMT</sequence>
<keyword evidence="11" id="KW-1185">Reference proteome</keyword>
<dbReference type="Gene3D" id="2.170.300.10">
    <property type="entry name" value="Tie2 ligand-binding domain superfamily"/>
    <property type="match status" value="1"/>
</dbReference>
<evidence type="ECO:0000256" key="8">
    <source>
        <dbReference type="SAM" id="Phobius"/>
    </source>
</evidence>
<dbReference type="PROSITE" id="PS01186">
    <property type="entry name" value="EGF_2"/>
    <property type="match status" value="2"/>
</dbReference>
<dbReference type="InterPro" id="IPR018097">
    <property type="entry name" value="EGF_Ca-bd_CS"/>
</dbReference>
<evidence type="ECO:0000256" key="1">
    <source>
        <dbReference type="ARBA" id="ARBA00022536"/>
    </source>
</evidence>
<evidence type="ECO:0000313" key="10">
    <source>
        <dbReference type="EMBL" id="KAK3103766.1"/>
    </source>
</evidence>
<evidence type="ECO:0000256" key="4">
    <source>
        <dbReference type="ARBA" id="ARBA00023157"/>
    </source>
</evidence>
<feature type="disulfide bond" evidence="6">
    <location>
        <begin position="44"/>
        <end position="53"/>
    </location>
</feature>
<dbReference type="CDD" id="cd00054">
    <property type="entry name" value="EGF_CA"/>
    <property type="match status" value="2"/>
</dbReference>
<dbReference type="PRINTS" id="PR00011">
    <property type="entry name" value="EGFLAMININ"/>
</dbReference>
<dbReference type="PANTHER" id="PTHR24049">
    <property type="entry name" value="CRUMBS FAMILY MEMBER"/>
    <property type="match status" value="1"/>
</dbReference>
<feature type="domain" description="EGF-like" evidence="9">
    <location>
        <begin position="18"/>
        <end position="54"/>
    </location>
</feature>
<dbReference type="PROSITE" id="PS00010">
    <property type="entry name" value="ASX_HYDROXYL"/>
    <property type="match status" value="2"/>
</dbReference>
<name>A0AA88YLD5_PINIB</name>
<evidence type="ECO:0000256" key="7">
    <source>
        <dbReference type="SAM" id="MobiDB-lite"/>
    </source>
</evidence>
<keyword evidence="8" id="KW-1133">Transmembrane helix</keyword>
<gene>
    <name evidence="10" type="ORF">FSP39_021728</name>
</gene>
<dbReference type="InterPro" id="IPR051022">
    <property type="entry name" value="Notch_Cell-Fate_Det"/>
</dbReference>
<dbReference type="SMART" id="SM00179">
    <property type="entry name" value="EGF_CA"/>
    <property type="match status" value="2"/>
</dbReference>
<comment type="caution">
    <text evidence="6">Lacks conserved residue(s) required for the propagation of feature annotation.</text>
</comment>
<keyword evidence="1 6" id="KW-0245">EGF-like domain</keyword>
<keyword evidence="5" id="KW-0325">Glycoprotein</keyword>
<organism evidence="10 11">
    <name type="scientific">Pinctada imbricata</name>
    <name type="common">Atlantic pearl-oyster</name>
    <name type="synonym">Pinctada martensii</name>
    <dbReference type="NCBI Taxonomy" id="66713"/>
    <lineage>
        <taxon>Eukaryota</taxon>
        <taxon>Metazoa</taxon>
        <taxon>Spiralia</taxon>
        <taxon>Lophotrochozoa</taxon>
        <taxon>Mollusca</taxon>
        <taxon>Bivalvia</taxon>
        <taxon>Autobranchia</taxon>
        <taxon>Pteriomorphia</taxon>
        <taxon>Pterioida</taxon>
        <taxon>Pterioidea</taxon>
        <taxon>Pteriidae</taxon>
        <taxon>Pinctada</taxon>
    </lineage>
</organism>
<dbReference type="InterPro" id="IPR002049">
    <property type="entry name" value="LE_dom"/>
</dbReference>
<comment type="caution">
    <text evidence="10">The sequence shown here is derived from an EMBL/GenBank/DDBJ whole genome shotgun (WGS) entry which is preliminary data.</text>
</comment>
<dbReference type="Proteomes" id="UP001186944">
    <property type="component" value="Unassembled WGS sequence"/>
</dbReference>
<protein>
    <recommendedName>
        <fullName evidence="9">EGF-like domain-containing protein</fullName>
    </recommendedName>
</protein>
<dbReference type="SUPFAM" id="SSF57196">
    <property type="entry name" value="EGF/Laminin"/>
    <property type="match status" value="2"/>
</dbReference>
<dbReference type="EMBL" id="VSWD01000005">
    <property type="protein sequence ID" value="KAK3103766.1"/>
    <property type="molecule type" value="Genomic_DNA"/>
</dbReference>
<dbReference type="PROSITE" id="PS50026">
    <property type="entry name" value="EGF_3"/>
    <property type="match status" value="3"/>
</dbReference>